<comment type="subcellular location">
    <subcellularLocation>
        <location evidence="1">Mitochondrion membrane</location>
    </subcellularLocation>
</comment>
<keyword evidence="8" id="KW-0472">Membrane</keyword>
<name>A0A8H6ZE47_9AGAR</name>
<dbReference type="Pfam" id="PF04718">
    <property type="entry name" value="ATP-synt_G"/>
    <property type="match status" value="1"/>
</dbReference>
<accession>A0A8H6ZE47</accession>
<evidence type="ECO:0000313" key="11">
    <source>
        <dbReference type="Proteomes" id="UP000623467"/>
    </source>
</evidence>
<keyword evidence="11" id="KW-1185">Reference proteome</keyword>
<keyword evidence="5" id="KW-0375">Hydrogen ion transport</keyword>
<keyword evidence="3" id="KW-0813">Transport</keyword>
<evidence type="ECO:0000256" key="8">
    <source>
        <dbReference type="ARBA" id="ARBA00023136"/>
    </source>
</evidence>
<evidence type="ECO:0000256" key="2">
    <source>
        <dbReference type="ARBA" id="ARBA00005699"/>
    </source>
</evidence>
<keyword evidence="7" id="KW-0496">Mitochondrion</keyword>
<sequence length="225" mass="24537">MRKARHHFEQRLSHVSAPFLVAAPGSPASSAPARTLQLFPSTQTCTREKGPRGHRQCPKSAGQLWESAAKKAEGVVGSSETISKNAEKLSQNAGQLWSSAKTTLGPAGEKAEALVGSTLQRLGPTGKKAAEMIGPARKSFMYNMAVFREICKQVYHAELQFPSSASTWRTAYETLYKRATDPAYWRGIVQSGEITKVGIYAVEAYGIFKIGEIIGRRKVVGYPLH</sequence>
<dbReference type="GO" id="GO:0015986">
    <property type="term" value="P:proton motive force-driven ATP synthesis"/>
    <property type="evidence" value="ECO:0007669"/>
    <property type="project" value="InterPro"/>
</dbReference>
<comment type="similarity">
    <text evidence="2">Belongs to the ATPase g subunit family.</text>
</comment>
<evidence type="ECO:0000256" key="6">
    <source>
        <dbReference type="ARBA" id="ARBA00023065"/>
    </source>
</evidence>
<evidence type="ECO:0000256" key="3">
    <source>
        <dbReference type="ARBA" id="ARBA00022448"/>
    </source>
</evidence>
<comment type="caution">
    <text evidence="10">The sequence shown here is derived from an EMBL/GenBank/DDBJ whole genome shotgun (WGS) entry which is preliminary data.</text>
</comment>
<dbReference type="Proteomes" id="UP000623467">
    <property type="component" value="Unassembled WGS sequence"/>
</dbReference>
<organism evidence="10 11">
    <name type="scientific">Mycena sanguinolenta</name>
    <dbReference type="NCBI Taxonomy" id="230812"/>
    <lineage>
        <taxon>Eukaryota</taxon>
        <taxon>Fungi</taxon>
        <taxon>Dikarya</taxon>
        <taxon>Basidiomycota</taxon>
        <taxon>Agaricomycotina</taxon>
        <taxon>Agaricomycetes</taxon>
        <taxon>Agaricomycetidae</taxon>
        <taxon>Agaricales</taxon>
        <taxon>Marasmiineae</taxon>
        <taxon>Mycenaceae</taxon>
        <taxon>Mycena</taxon>
    </lineage>
</organism>
<reference evidence="10" key="1">
    <citation type="submission" date="2020-05" db="EMBL/GenBank/DDBJ databases">
        <title>Mycena genomes resolve the evolution of fungal bioluminescence.</title>
        <authorList>
            <person name="Tsai I.J."/>
        </authorList>
    </citation>
    <scope>NUCLEOTIDE SEQUENCE</scope>
    <source>
        <strain evidence="10">160909Yilan</strain>
    </source>
</reference>
<keyword evidence="6" id="KW-0406">Ion transport</keyword>
<dbReference type="EMBL" id="JACAZH010000002">
    <property type="protein sequence ID" value="KAF7374616.1"/>
    <property type="molecule type" value="Genomic_DNA"/>
</dbReference>
<keyword evidence="4" id="KW-0138">CF(0)</keyword>
<dbReference type="OrthoDB" id="437at2759"/>
<proteinExistence type="inferred from homology"/>
<gene>
    <name evidence="10" type="ORF">MSAN_00346200</name>
</gene>
<evidence type="ECO:0000256" key="4">
    <source>
        <dbReference type="ARBA" id="ARBA00022547"/>
    </source>
</evidence>
<dbReference type="GO" id="GO:0045259">
    <property type="term" value="C:proton-transporting ATP synthase complex"/>
    <property type="evidence" value="ECO:0007669"/>
    <property type="project" value="UniProtKB-KW"/>
</dbReference>
<evidence type="ECO:0000256" key="1">
    <source>
        <dbReference type="ARBA" id="ARBA00004325"/>
    </source>
</evidence>
<dbReference type="InterPro" id="IPR006808">
    <property type="entry name" value="ATP_synth_F0_gsu_mt"/>
</dbReference>
<evidence type="ECO:0000256" key="5">
    <source>
        <dbReference type="ARBA" id="ARBA00022781"/>
    </source>
</evidence>
<evidence type="ECO:0000313" key="10">
    <source>
        <dbReference type="EMBL" id="KAF7374616.1"/>
    </source>
</evidence>
<keyword evidence="9" id="KW-0066">ATP synthesis</keyword>
<dbReference type="GO" id="GO:0015078">
    <property type="term" value="F:proton transmembrane transporter activity"/>
    <property type="evidence" value="ECO:0007669"/>
    <property type="project" value="InterPro"/>
</dbReference>
<evidence type="ECO:0000256" key="7">
    <source>
        <dbReference type="ARBA" id="ARBA00023128"/>
    </source>
</evidence>
<dbReference type="GO" id="GO:0031966">
    <property type="term" value="C:mitochondrial membrane"/>
    <property type="evidence" value="ECO:0007669"/>
    <property type="project" value="UniProtKB-SubCell"/>
</dbReference>
<evidence type="ECO:0000256" key="9">
    <source>
        <dbReference type="ARBA" id="ARBA00023310"/>
    </source>
</evidence>
<dbReference type="AlphaFoldDB" id="A0A8H6ZE47"/>
<protein>
    <submittedName>
        <fullName evidence="10">Uncharacterized protein</fullName>
    </submittedName>
</protein>